<dbReference type="InterPro" id="IPR053207">
    <property type="entry name" value="Non-NMDA_GluR_Accessory"/>
</dbReference>
<dbReference type="CDD" id="cd00041">
    <property type="entry name" value="CUB"/>
    <property type="match status" value="1"/>
</dbReference>
<dbReference type="SUPFAM" id="SSF49854">
    <property type="entry name" value="Spermadhesin, CUB domain"/>
    <property type="match status" value="1"/>
</dbReference>
<keyword evidence="1" id="KW-1015">Disulfide bond</keyword>
<feature type="domain" description="CUB" evidence="3">
    <location>
        <begin position="63"/>
        <end position="181"/>
    </location>
</feature>
<dbReference type="AlphaFoldDB" id="A0A1A9W7B8"/>
<evidence type="ECO:0000256" key="2">
    <source>
        <dbReference type="PROSITE-ProRule" id="PRU00059"/>
    </source>
</evidence>
<proteinExistence type="predicted"/>
<dbReference type="Proteomes" id="UP000091820">
    <property type="component" value="Unassembled WGS sequence"/>
</dbReference>
<dbReference type="PANTHER" id="PTHR47537">
    <property type="entry name" value="CUBILIN"/>
    <property type="match status" value="1"/>
</dbReference>
<dbReference type="STRING" id="37001.A0A1A9W7B8"/>
<evidence type="ECO:0000256" key="1">
    <source>
        <dbReference type="ARBA" id="ARBA00023157"/>
    </source>
</evidence>
<dbReference type="SMART" id="SM00042">
    <property type="entry name" value="CUB"/>
    <property type="match status" value="1"/>
</dbReference>
<dbReference type="VEuPathDB" id="VectorBase:GBRI008732"/>
<evidence type="ECO:0000259" key="3">
    <source>
        <dbReference type="PROSITE" id="PS01180"/>
    </source>
</evidence>
<dbReference type="Gene3D" id="2.60.120.290">
    <property type="entry name" value="Spermadhesin, CUB domain"/>
    <property type="match status" value="1"/>
</dbReference>
<protein>
    <submittedName>
        <fullName evidence="4">CUB domain-containing protein</fullName>
    </submittedName>
</protein>
<reference evidence="5" key="1">
    <citation type="submission" date="2014-03" db="EMBL/GenBank/DDBJ databases">
        <authorList>
            <person name="Aksoy S."/>
            <person name="Warren W."/>
            <person name="Wilson R.K."/>
        </authorList>
    </citation>
    <scope>NUCLEOTIDE SEQUENCE [LARGE SCALE GENOMIC DNA]</scope>
    <source>
        <strain evidence="5">IAEA</strain>
    </source>
</reference>
<name>A0A1A9W7B8_9MUSC</name>
<organism evidence="4 5">
    <name type="scientific">Glossina brevipalpis</name>
    <dbReference type="NCBI Taxonomy" id="37001"/>
    <lineage>
        <taxon>Eukaryota</taxon>
        <taxon>Metazoa</taxon>
        <taxon>Ecdysozoa</taxon>
        <taxon>Arthropoda</taxon>
        <taxon>Hexapoda</taxon>
        <taxon>Insecta</taxon>
        <taxon>Pterygota</taxon>
        <taxon>Neoptera</taxon>
        <taxon>Endopterygota</taxon>
        <taxon>Diptera</taxon>
        <taxon>Brachycera</taxon>
        <taxon>Muscomorpha</taxon>
        <taxon>Hippoboscoidea</taxon>
        <taxon>Glossinidae</taxon>
        <taxon>Glossina</taxon>
    </lineage>
</organism>
<dbReference type="InterPro" id="IPR000859">
    <property type="entry name" value="CUB_dom"/>
</dbReference>
<dbReference type="PANTHER" id="PTHR47537:SF2">
    <property type="entry name" value="CUBILIN"/>
    <property type="match status" value="1"/>
</dbReference>
<comment type="caution">
    <text evidence="2">Lacks conserved residue(s) required for the propagation of feature annotation.</text>
</comment>
<sequence>MYCGAFLPKPIMSQGTKLVLQFVGNPITQYDDNSKGNYYGFKAEFRFLKNFGIITGQQLGHDCIFTYNSTVKKTGLFMSPNFPGFYPHNIICHFYFYGDSEERVLIRFDFFDVEGISSCEYLTASDYVEFSNFMSTDRKYRKFCGKREKFNIRSDDRFFRVSLYTNDRFDRSGFRAYYSFERKSKSSDNTSTRGYMISQTESVQLTFYLEVNILILITLLYLLN</sequence>
<dbReference type="PROSITE" id="PS01180">
    <property type="entry name" value="CUB"/>
    <property type="match status" value="1"/>
</dbReference>
<evidence type="ECO:0000313" key="4">
    <source>
        <dbReference type="EnsemblMetazoa" id="GBRI008732-PA"/>
    </source>
</evidence>
<dbReference type="InterPro" id="IPR035914">
    <property type="entry name" value="Sperma_CUB_dom_sf"/>
</dbReference>
<dbReference type="FunFam" id="2.60.120.290:FF:000058">
    <property type="entry name" value="CUB domaincontaining protein"/>
    <property type="match status" value="1"/>
</dbReference>
<reference evidence="4" key="2">
    <citation type="submission" date="2020-05" db="UniProtKB">
        <authorList>
            <consortium name="EnsemblMetazoa"/>
        </authorList>
    </citation>
    <scope>IDENTIFICATION</scope>
    <source>
        <strain evidence="4">IAEA</strain>
    </source>
</reference>
<accession>A0A1A9W7B8</accession>
<evidence type="ECO:0000313" key="5">
    <source>
        <dbReference type="Proteomes" id="UP000091820"/>
    </source>
</evidence>
<dbReference type="EnsemblMetazoa" id="GBRI008732-RA">
    <property type="protein sequence ID" value="GBRI008732-PA"/>
    <property type="gene ID" value="GBRI008732"/>
</dbReference>
<dbReference type="Pfam" id="PF00431">
    <property type="entry name" value="CUB"/>
    <property type="match status" value="1"/>
</dbReference>
<dbReference type="GO" id="GO:0005886">
    <property type="term" value="C:plasma membrane"/>
    <property type="evidence" value="ECO:0007669"/>
    <property type="project" value="TreeGrafter"/>
</dbReference>
<keyword evidence="5" id="KW-1185">Reference proteome</keyword>